<dbReference type="EMBL" id="JAAAMU010000020">
    <property type="protein sequence ID" value="NBC72536.1"/>
    <property type="molecule type" value="Genomic_DNA"/>
</dbReference>
<evidence type="ECO:0000313" key="2">
    <source>
        <dbReference type="Proteomes" id="UP000558113"/>
    </source>
</evidence>
<evidence type="ECO:0008006" key="3">
    <source>
        <dbReference type="Google" id="ProtNLM"/>
    </source>
</evidence>
<dbReference type="Proteomes" id="UP000558113">
    <property type="component" value="Unassembled WGS sequence"/>
</dbReference>
<reference evidence="1 2" key="1">
    <citation type="submission" date="2020-01" db="EMBL/GenBank/DDBJ databases">
        <title>Paenibacillus soybeanensis sp. nov. isolated from the nodules of soybean (Glycine max(L.) Merr).</title>
        <authorList>
            <person name="Wang H."/>
        </authorList>
    </citation>
    <scope>NUCLEOTIDE SEQUENCE [LARGE SCALE GENOMIC DNA]</scope>
    <source>
        <strain evidence="1 2">DSM 23054</strain>
    </source>
</reference>
<proteinExistence type="predicted"/>
<dbReference type="AlphaFoldDB" id="A0A7X4YU01"/>
<dbReference type="RefSeq" id="WP_161703629.1">
    <property type="nucleotide sequence ID" value="NZ_JAAAMU010000020.1"/>
</dbReference>
<dbReference type="SUPFAM" id="SSF51182">
    <property type="entry name" value="RmlC-like cupins"/>
    <property type="match status" value="1"/>
</dbReference>
<accession>A0A7X4YU01</accession>
<dbReference type="OrthoDB" id="1650474at2"/>
<evidence type="ECO:0000313" key="1">
    <source>
        <dbReference type="EMBL" id="NBC72536.1"/>
    </source>
</evidence>
<name>A0A7X4YU01_9BACL</name>
<organism evidence="1 2">
    <name type="scientific">Paenibacillus sacheonensis</name>
    <dbReference type="NCBI Taxonomy" id="742054"/>
    <lineage>
        <taxon>Bacteria</taxon>
        <taxon>Bacillati</taxon>
        <taxon>Bacillota</taxon>
        <taxon>Bacilli</taxon>
        <taxon>Bacillales</taxon>
        <taxon>Paenibacillaceae</taxon>
        <taxon>Paenibacillus</taxon>
    </lineage>
</organism>
<dbReference type="InterPro" id="IPR011051">
    <property type="entry name" value="RmlC_Cupin_sf"/>
</dbReference>
<sequence length="157" mass="17628">MSGVGGSRRTITPEEARSLGTDVAHNEMDNGQRRFRLVNEDGSSYIRTEGSDKGAWENSHYHKQVHELYIVERGWIVYAELNDRGQAAFTYLSKGGTIDVKPITIHNIYMPAFAVIHVVKYTGGSTLKPDWFASPELDDVTKGISEDKLLQSLNKDR</sequence>
<keyword evidence="2" id="KW-1185">Reference proteome</keyword>
<protein>
    <recommendedName>
        <fullName evidence="3">Cupin</fullName>
    </recommendedName>
</protein>
<gene>
    <name evidence="1" type="ORF">GT003_26365</name>
</gene>
<comment type="caution">
    <text evidence="1">The sequence shown here is derived from an EMBL/GenBank/DDBJ whole genome shotgun (WGS) entry which is preliminary data.</text>
</comment>